<dbReference type="SUPFAM" id="SSF55874">
    <property type="entry name" value="ATPase domain of HSP90 chaperone/DNA topoisomerase II/histidine kinase"/>
    <property type="match status" value="1"/>
</dbReference>
<evidence type="ECO:0000313" key="2">
    <source>
        <dbReference type="Proteomes" id="UP000184278"/>
    </source>
</evidence>
<dbReference type="PANTHER" id="PTHR32387">
    <property type="entry name" value="WU:FJ29H11"/>
    <property type="match status" value="1"/>
</dbReference>
<evidence type="ECO:0000313" key="1">
    <source>
        <dbReference type="EMBL" id="SHH92741.1"/>
    </source>
</evidence>
<gene>
    <name evidence="1" type="ORF">SAMN02745229_01192</name>
</gene>
<dbReference type="RefSeq" id="WP_073386269.1">
    <property type="nucleotide sequence ID" value="NZ_FQXK01000009.1"/>
</dbReference>
<dbReference type="InterPro" id="IPR036890">
    <property type="entry name" value="HATPase_C_sf"/>
</dbReference>
<sequence>MLITRDILKDIFYKMYFYIPEVSDRRPSYISEYAKFWKKYGISPINAQIKYSDSDKELFEEEFFESANSVDVSIIYDDHKIINISDSELNSDFNKTIRKIYTENPTLPNEVNEYWKKHAAELLFVISKRNKIDNQSIKKEVQKSLSEFNDNALRFINELIQNADDCIYKDDINRLTMRFDQEHSEITISYPEEGFTYDDIIALSSINETNKMTSFDKATTTIGEKGRGFKSIFVYFKEVEIESGGYHFKYNVDEASMFQPIYMGTPATNDGTKLILRLKDEIILTSEEDTKRKINADMSELIKDVKDCYGATDPRNLYRNNSIFFTRNFTELVMIFSDKRTSEIIKIVNTHHIEDSSEERKLWWENPDNKKLHYCTGSMEYYSVENIANKDVDRTINTLSLNYKIHLIGIVKYLNYDQGIISSRYGKVDSIQTTSIKKTMPIIIFGVGDIEANKDIEKIDVSEFSGHMYTYLPTSLNISLPFIFQMPFDLEDNRSCPKNDNEWNYFLLDKVWNPDDSIIRDWYEYSADHNLVTSIYNYLPTRKNSIAYNYKTLAFYIDDKYNFDSHGGSKYASYAKAQIEKFNKENAEKARRLFANIAIFENSDTDEFINITELLVLDRTLSLFDTEDGNIYWKHYRNQNSEMHRFIFNEDDESSQKVIAFQKYINHTSILLQWKNVMGNDKVHESIELDFKEKGKNGDFKEFERFSNVFLSTRTWLTALGLNKITDIKKDDIEHINEYGDRLLYFKVSFIDGDIRWVNYQLTNNANPTMWVTTEKELLSHKIQKELSKKKSIIRVCALNLSDNKYNNSIIRTLINSSVKSYDELISCIEKWEDKRLSPEEKLQIAGGYYLFNYNEDTDGVNSSMSALFNAVSDINDEDVVCCPQLYRDDEDKNFIWEQIRFLSWYGADRKNNYELNIDYISEKIAEKINPSSETVITSQDKHITFSSAIEGRYLSDEEKDIGLKKFEKTYHNCVVNPEYFRNLPNRNFLKFRTTGYLLLRSEEYLSDACDSETMLTTQFIQSVRERYSRVEANKYETGSMGRNVGTIKAIQAYQIFSLIDNNNYREVIGKEGDVCNELLQNINDFINPGTSVSIEIEQGANGESWMTLIYEEKAHLEVVKGKNEEKHGFLPSDILSLISIGNSTKNKEGEKYTGNKGIGFKNIYKIFDQVCVDSNGYRFFLDDSYSLDPEVLFEELNDQGVGNIYSDKSCKVETIMQTIGDSWDVIDEKGRRKRFPIIQVYKDDVDKSLYYRDNRSIGDGRKAADTLTAYKFRFRSNDMNRLLQAQLKGHYLQWLFPKNKELAEGFSLTDFNANNYNMVLLFLHNLSKIILYEDGKAIEEYLTYPICDEDESLDLRWIESDKFYSNRGLMSGLNLIEVKSDRYENRKNTESDGMFAYVEVRFIKSPILATINNEKVTTKDGRLYISLPTEIDTGGAVHINIPALEARANRREIFSCNMDRTNEGEWNQKIIEKAFGKGGVFKDLFNSFTEKYINEVANYAFLYVPLNIFDRFAAAFPLFESCIKELKYIPCITSNGLKMRSLGYIEEKSNVFKLDACMRSWFELMDPTFEIFYQENNKDIEFVDIIDENEWGLLEELNKRYKLKPRIALYDNRDFFEYIAKYWMSYYSKLDASYKKKCDKSFSNRISLITGKTGIKDHYTKWQQWKKVYKQSMAGQSESVFIINMIKAICFDCDDFSSAFYFVAGDINRILENDKLEIPKKVVNYYKKYLIDKGYFDFMDYYELLKTEIISVDTAEESTAIQISELFALSTYTGESSINGLVPIYVEAKDILKCVYDDLGVKSLDNLRSEIPILLMNNTFQEADVQDFFFELKPEMFEYNSLMLKQDSEYDRLTTSWIDKGFVVSRANIAQADNIYELDQLDSELYELLPTLEDSRLYLTLLKNSNICNEDILNNTLQYWKEKIDDGSNKADYFELYIESLNAFASDDNRITIYEPEIEYDIDFFRNKKVVALCNKLSCCRSGLIFKLILDEDKYESNPTMFWNEIEMSLTSKVRSEIASFYYDVEDDEGVNRGIELFLGHLYMCSDNVSLVAHYPSSQYLRVCIDRINSFVLFKDYTESIILLLREEFGYSLESRKFKPFVNLYEYNSLLPLGTQEEYESVRDYVFDVLDSSEDESEISNLKMQLMSLQYQLPDNRLIRGYGMQCPFISSNNVIEQSSLQTFGYPVFGFHIAITLYGSKEAKDVVQKYASNMVVRIAKRKTKKKKEKKGEDFSVSNGKYSFDGRELILRGSDIEKEKLLVSSILDYLIGCLNDISNNLIFEFEMNSDKGAKKKEVLKLELTHCHRAIMVYELTRAKDDLLKNA</sequence>
<dbReference type="STRING" id="1121131.SAMN02745229_01192"/>
<keyword evidence="2" id="KW-1185">Reference proteome</keyword>
<proteinExistence type="predicted"/>
<dbReference type="OrthoDB" id="1778356at2"/>
<dbReference type="Proteomes" id="UP000184278">
    <property type="component" value="Unassembled WGS sequence"/>
</dbReference>
<dbReference type="GeneID" id="89510427"/>
<dbReference type="EMBL" id="FQXK01000009">
    <property type="protein sequence ID" value="SHH92741.1"/>
    <property type="molecule type" value="Genomic_DNA"/>
</dbReference>
<accession>A0A1M5WYZ2</accession>
<reference evidence="2" key="1">
    <citation type="submission" date="2016-11" db="EMBL/GenBank/DDBJ databases">
        <authorList>
            <person name="Varghese N."/>
            <person name="Submissions S."/>
        </authorList>
    </citation>
    <scope>NUCLEOTIDE SEQUENCE [LARGE SCALE GENOMIC DNA]</scope>
    <source>
        <strain evidence="2">DSM 3071</strain>
    </source>
</reference>
<organism evidence="1 2">
    <name type="scientific">Butyrivibrio fibrisolvens DSM 3071</name>
    <dbReference type="NCBI Taxonomy" id="1121131"/>
    <lineage>
        <taxon>Bacteria</taxon>
        <taxon>Bacillati</taxon>
        <taxon>Bacillota</taxon>
        <taxon>Clostridia</taxon>
        <taxon>Lachnospirales</taxon>
        <taxon>Lachnospiraceae</taxon>
        <taxon>Butyrivibrio</taxon>
    </lineage>
</organism>
<dbReference type="Gene3D" id="3.30.565.10">
    <property type="entry name" value="Histidine kinase-like ATPase, C-terminal domain"/>
    <property type="match status" value="1"/>
</dbReference>
<dbReference type="PANTHER" id="PTHR32387:SF0">
    <property type="entry name" value="PROTEIN NO VEIN"/>
    <property type="match status" value="1"/>
</dbReference>
<dbReference type="InterPro" id="IPR052957">
    <property type="entry name" value="Auxin_embryo_med"/>
</dbReference>
<name>A0A1M5WYZ2_BUTFI</name>
<protein>
    <submittedName>
        <fullName evidence="1">Uncharacterized protein</fullName>
    </submittedName>
</protein>